<dbReference type="Proteomes" id="UP000014071">
    <property type="component" value="Unassembled WGS sequence"/>
</dbReference>
<dbReference type="OrthoDB" id="19679at2759"/>
<dbReference type="PANTHER" id="PTHR12940:SF0">
    <property type="entry name" value="SPLICING FACTOR ESS-2 HOMOLOG"/>
    <property type="match status" value="1"/>
</dbReference>
<feature type="region of interest" description="Disordered" evidence="4">
    <location>
        <begin position="291"/>
        <end position="320"/>
    </location>
</feature>
<dbReference type="EMBL" id="DF238831">
    <property type="protein sequence ID" value="GAC99457.1"/>
    <property type="molecule type" value="Genomic_DNA"/>
</dbReference>
<dbReference type="STRING" id="1305764.R9PDZ0"/>
<evidence type="ECO:0000256" key="4">
    <source>
        <dbReference type="SAM" id="MobiDB-lite"/>
    </source>
</evidence>
<dbReference type="GO" id="GO:0071013">
    <property type="term" value="C:catalytic step 2 spliceosome"/>
    <property type="evidence" value="ECO:0007669"/>
    <property type="project" value="TreeGrafter"/>
</dbReference>
<proteinExistence type="inferred from homology"/>
<evidence type="ECO:0000256" key="1">
    <source>
        <dbReference type="ARBA" id="ARBA00004123"/>
    </source>
</evidence>
<dbReference type="PANTHER" id="PTHR12940">
    <property type="entry name" value="ES-2 PROTEIN - RELATED"/>
    <property type="match status" value="1"/>
</dbReference>
<accession>R9PDZ0</accession>
<feature type="region of interest" description="Disordered" evidence="4">
    <location>
        <begin position="104"/>
        <end position="184"/>
    </location>
</feature>
<evidence type="ECO:0000256" key="2">
    <source>
        <dbReference type="ARBA" id="ARBA00009072"/>
    </source>
</evidence>
<evidence type="ECO:0000313" key="5">
    <source>
        <dbReference type="EMBL" id="GAC99457.1"/>
    </source>
</evidence>
<sequence length="500" mass="54475">MPLRKEPPTPRSAAVDARLDSSNHAGPSRLGLAPLIPFKPGQTSLRKQTILTEDEYTSALSSIIKRDFFPGLDRITAENEYLAAVEAEDPTRIRVALNRLLTLDKGTEASPAPERDSKQRRRDATHTTSSRRRERGEWDDTPLASGSSRVFDPTFTPAGSTPGLSDVGEAGREDDVESASGIDPDLGISLAGFQARYTSEDNASFSQLLDRDNQLRKRKHAHLFAREQASEQRRKQIIASEQLAAAKGKQLAIESNPDHPKLLEEAKEQLLIGGSKDDSPQSLGATGQEMLETKGSTDPMDDLILVPEPRRDDRPTSTGLNRWKYTARNALMFPPDANESYLHARPSASTFSTEITPAAAPETNFSALRLPEQSDALTTADRPESEAGWSPSSSRVDAAIQRGRAGSFTSSIASSSVDETPKVSGYGFVTPYSTPQHAVADEMHLRIYNAIKGKRDATQASTGVEGFQLPRLDKREQLAQKLTSTPKKANAGTTPYGQAR</sequence>
<dbReference type="AlphaFoldDB" id="R9PDZ0"/>
<gene>
    <name evidence="5" type="ORF">PHSY_007058</name>
</gene>
<comment type="similarity">
    <text evidence="2">Belongs to the ESS2 family.</text>
</comment>
<keyword evidence="3" id="KW-0539">Nucleus</keyword>
<dbReference type="Pfam" id="PF09751">
    <property type="entry name" value="Es2"/>
    <property type="match status" value="1"/>
</dbReference>
<feature type="compositionally biased region" description="Basic and acidic residues" evidence="4">
    <location>
        <begin position="113"/>
        <end position="125"/>
    </location>
</feature>
<keyword evidence="6" id="KW-1185">Reference proteome</keyword>
<feature type="region of interest" description="Disordered" evidence="4">
    <location>
        <begin position="1"/>
        <end position="38"/>
    </location>
</feature>
<reference evidence="6" key="1">
    <citation type="journal article" date="2013" name="Genome Announc.">
        <title>Draft genome sequence of the basidiomycetous yeast-like fungus Pseudozyma hubeiensis SY62, which produces an abundant amount of the biosurfactant mannosylerythritol lipids.</title>
        <authorList>
            <person name="Konishi M."/>
            <person name="Hatada Y."/>
            <person name="Horiuchi J."/>
        </authorList>
    </citation>
    <scope>NUCLEOTIDE SEQUENCE [LARGE SCALE GENOMIC DNA]</scope>
    <source>
        <strain evidence="6">SY62</strain>
    </source>
</reference>
<comment type="subcellular location">
    <subcellularLocation>
        <location evidence="1">Nucleus</location>
    </subcellularLocation>
</comment>
<feature type="region of interest" description="Disordered" evidence="4">
    <location>
        <begin position="455"/>
        <end position="500"/>
    </location>
</feature>
<dbReference type="eggNOG" id="KOG2627">
    <property type="taxonomic scope" value="Eukaryota"/>
</dbReference>
<name>R9PDZ0_PSEHS</name>
<dbReference type="InterPro" id="IPR019148">
    <property type="entry name" value="Nuclear_protein_DGCR14_ESS-2"/>
</dbReference>
<feature type="region of interest" description="Disordered" evidence="4">
    <location>
        <begin position="376"/>
        <end position="396"/>
    </location>
</feature>
<organism evidence="5 6">
    <name type="scientific">Pseudozyma hubeiensis (strain SY62)</name>
    <name type="common">Yeast</name>
    <dbReference type="NCBI Taxonomy" id="1305764"/>
    <lineage>
        <taxon>Eukaryota</taxon>
        <taxon>Fungi</taxon>
        <taxon>Dikarya</taxon>
        <taxon>Basidiomycota</taxon>
        <taxon>Ustilaginomycotina</taxon>
        <taxon>Ustilaginomycetes</taxon>
        <taxon>Ustilaginales</taxon>
        <taxon>Ustilaginaceae</taxon>
        <taxon>Pseudozyma</taxon>
    </lineage>
</organism>
<dbReference type="RefSeq" id="XP_012193044.1">
    <property type="nucleotide sequence ID" value="XM_012337654.1"/>
</dbReference>
<protein>
    <submittedName>
        <fullName evidence="5">Stress response protein Bis1</fullName>
    </submittedName>
</protein>
<feature type="compositionally biased region" description="Polar residues" evidence="4">
    <location>
        <begin position="480"/>
        <end position="500"/>
    </location>
</feature>
<dbReference type="HOGENOM" id="CLU_024820_2_0_1"/>
<evidence type="ECO:0000256" key="3">
    <source>
        <dbReference type="ARBA" id="ARBA00023242"/>
    </source>
</evidence>
<evidence type="ECO:0000313" key="6">
    <source>
        <dbReference type="Proteomes" id="UP000014071"/>
    </source>
</evidence>
<dbReference type="GeneID" id="24112323"/>